<reference evidence="1 2" key="1">
    <citation type="submission" date="2017-03" db="EMBL/GenBank/DDBJ databases">
        <title>Genome of the blue death feigning beetle - Asbolus verrucosus.</title>
        <authorList>
            <person name="Rider S.D."/>
        </authorList>
    </citation>
    <scope>NUCLEOTIDE SEQUENCE [LARGE SCALE GENOMIC DNA]</scope>
    <source>
        <strain evidence="1">Butters</strain>
        <tissue evidence="1">Head and leg muscle</tissue>
    </source>
</reference>
<dbReference type="Proteomes" id="UP000292052">
    <property type="component" value="Unassembled WGS sequence"/>
</dbReference>
<evidence type="ECO:0000313" key="1">
    <source>
        <dbReference type="EMBL" id="RZC41439.1"/>
    </source>
</evidence>
<dbReference type="EMBL" id="QDEB01017085">
    <property type="protein sequence ID" value="RZC41439.1"/>
    <property type="molecule type" value="Genomic_DNA"/>
</dbReference>
<proteinExistence type="predicted"/>
<evidence type="ECO:0000313" key="2">
    <source>
        <dbReference type="Proteomes" id="UP000292052"/>
    </source>
</evidence>
<keyword evidence="2" id="KW-1185">Reference proteome</keyword>
<name>A0A482W9M1_ASBVE</name>
<protein>
    <submittedName>
        <fullName evidence="1">Uncharacterized protein</fullName>
    </submittedName>
</protein>
<feature type="non-terminal residue" evidence="1">
    <location>
        <position position="101"/>
    </location>
</feature>
<gene>
    <name evidence="1" type="ORF">BDFB_011334</name>
</gene>
<accession>A0A482W9M1</accession>
<sequence>MNSNFVITLSFVKAVMQAQPRGWNLLGECDVPFALPSDTRLFKKQQRNHFLQRREVLTGLESAFDRSPEIDLDVRYEDSCHAEMFQECEVPFLSYILGSLF</sequence>
<comment type="caution">
    <text evidence="1">The sequence shown here is derived from an EMBL/GenBank/DDBJ whole genome shotgun (WGS) entry which is preliminary data.</text>
</comment>
<organism evidence="1 2">
    <name type="scientific">Asbolus verrucosus</name>
    <name type="common">Desert ironclad beetle</name>
    <dbReference type="NCBI Taxonomy" id="1661398"/>
    <lineage>
        <taxon>Eukaryota</taxon>
        <taxon>Metazoa</taxon>
        <taxon>Ecdysozoa</taxon>
        <taxon>Arthropoda</taxon>
        <taxon>Hexapoda</taxon>
        <taxon>Insecta</taxon>
        <taxon>Pterygota</taxon>
        <taxon>Neoptera</taxon>
        <taxon>Endopterygota</taxon>
        <taxon>Coleoptera</taxon>
        <taxon>Polyphaga</taxon>
        <taxon>Cucujiformia</taxon>
        <taxon>Tenebrionidae</taxon>
        <taxon>Pimeliinae</taxon>
        <taxon>Asbolus</taxon>
    </lineage>
</organism>
<dbReference type="OrthoDB" id="8180611at2759"/>
<dbReference type="AlphaFoldDB" id="A0A482W9M1"/>